<feature type="transmembrane region" description="Helical" evidence="2">
    <location>
        <begin position="78"/>
        <end position="97"/>
    </location>
</feature>
<keyword evidence="2" id="KW-0812">Transmembrane</keyword>
<keyword evidence="2" id="KW-1133">Transmembrane helix</keyword>
<accession>Z9JH16</accession>
<gene>
    <name evidence="3" type="ORF">AF72_12545</name>
    <name evidence="4" type="ORF">LPH55_10080</name>
</gene>
<evidence type="ECO:0000313" key="5">
    <source>
        <dbReference type="Proteomes" id="UP000020406"/>
    </source>
</evidence>
<dbReference type="InterPro" id="IPR021834">
    <property type="entry name" value="DUF3426"/>
</dbReference>
<dbReference type="Proteomes" id="UP000020406">
    <property type="component" value="Unassembled WGS sequence"/>
</dbReference>
<dbReference type="EMBL" id="JAJPPU010000002">
    <property type="protein sequence ID" value="MCD8473793.1"/>
    <property type="molecule type" value="Genomic_DNA"/>
</dbReference>
<sequence length="229" mass="25054">MNQLPPSLVRFLRSQSSPPPTATASTNNAPLLETGIATPPSETTPQPASSHIPNANAAETPTFAHPIQNVLATQRSRYLYGLLIAILTLTLVLQVLLADRARLAGDAAWRPLLNKLCIVLRCSLPAWHEPTAFTMLQRSVQPLPGYPGVLQIQASFRNDARWDQAWPYLQLSLSDADGKVIGSNTFTPGEYLGHPPHPKERLAPGQGAHITFRVHEPEANTAAFTFEFR</sequence>
<reference evidence="4" key="2">
    <citation type="submission" date="2021-11" db="EMBL/GenBank/DDBJ databases">
        <title>Genome sequence of Xylella taiwanensis PLS432.</title>
        <authorList>
            <person name="Weng L.-W."/>
            <person name="Su C.-C."/>
            <person name="Tsai C.-W."/>
            <person name="Kuo C.-H."/>
        </authorList>
    </citation>
    <scope>NUCLEOTIDE SEQUENCE</scope>
    <source>
        <strain evidence="4">PLS432</strain>
    </source>
</reference>
<protein>
    <submittedName>
        <fullName evidence="4">DUF3426 domain-containing protein</fullName>
    </submittedName>
</protein>
<dbReference type="Proteomes" id="UP001430701">
    <property type="component" value="Unassembled WGS sequence"/>
</dbReference>
<dbReference type="OrthoDB" id="6717714at2"/>
<comment type="caution">
    <text evidence="3">The sequence shown here is derived from an EMBL/GenBank/DDBJ whole genome shotgun (WGS) entry which is preliminary data.</text>
</comment>
<dbReference type="GeneID" id="68900688"/>
<dbReference type="eggNOG" id="COG1273">
    <property type="taxonomic scope" value="Bacteria"/>
</dbReference>
<dbReference type="PATRIC" id="fig|1444770.3.peg.2958"/>
<evidence type="ECO:0000313" key="4">
    <source>
        <dbReference type="EMBL" id="MCD8473793.1"/>
    </source>
</evidence>
<reference evidence="3 5" key="1">
    <citation type="journal article" date="2014" name="Genome Announc.">
        <title>Draft Genome Sequence of Xylella fastidiosa Pear Leaf Scorch Strain in Taiwan.</title>
        <authorList>
            <person name="Su C.C."/>
            <person name="Deng W.L."/>
            <person name="Jan F.J."/>
            <person name="Chang C.J."/>
            <person name="Huang H."/>
            <person name="Chen J."/>
        </authorList>
    </citation>
    <scope>NUCLEOTIDE SEQUENCE [LARGE SCALE GENOMIC DNA]</scope>
    <source>
        <strain evidence="3 5">PLS229</strain>
    </source>
</reference>
<dbReference type="AlphaFoldDB" id="Z9JH16"/>
<name>Z9JH16_9GAMM</name>
<evidence type="ECO:0000256" key="2">
    <source>
        <dbReference type="SAM" id="Phobius"/>
    </source>
</evidence>
<dbReference type="STRING" id="1444770.AF72_12545"/>
<dbReference type="RefSeq" id="WP_038272817.1">
    <property type="nucleotide sequence ID" value="NZ_CP053627.1"/>
</dbReference>
<feature type="compositionally biased region" description="Polar residues" evidence="1">
    <location>
        <begin position="40"/>
        <end position="56"/>
    </location>
</feature>
<evidence type="ECO:0000313" key="6">
    <source>
        <dbReference type="Proteomes" id="UP001430701"/>
    </source>
</evidence>
<dbReference type="EMBL" id="JDSQ01000032">
    <property type="protein sequence ID" value="EWS77101.1"/>
    <property type="molecule type" value="Genomic_DNA"/>
</dbReference>
<keyword evidence="2" id="KW-0472">Membrane</keyword>
<organism evidence="3 5">
    <name type="scientific">Xylella taiwanensis</name>
    <dbReference type="NCBI Taxonomy" id="1444770"/>
    <lineage>
        <taxon>Bacteria</taxon>
        <taxon>Pseudomonadati</taxon>
        <taxon>Pseudomonadota</taxon>
        <taxon>Gammaproteobacteria</taxon>
        <taxon>Lysobacterales</taxon>
        <taxon>Lysobacteraceae</taxon>
        <taxon>Xylella</taxon>
    </lineage>
</organism>
<feature type="region of interest" description="Disordered" evidence="1">
    <location>
        <begin position="11"/>
        <end position="56"/>
    </location>
</feature>
<evidence type="ECO:0000313" key="3">
    <source>
        <dbReference type="EMBL" id="EWS77101.1"/>
    </source>
</evidence>
<keyword evidence="6" id="KW-1185">Reference proteome</keyword>
<proteinExistence type="predicted"/>
<dbReference type="Pfam" id="PF11906">
    <property type="entry name" value="DUF3426"/>
    <property type="match status" value="1"/>
</dbReference>
<evidence type="ECO:0000256" key="1">
    <source>
        <dbReference type="SAM" id="MobiDB-lite"/>
    </source>
</evidence>